<reference evidence="3" key="1">
    <citation type="submission" date="2016-10" db="EMBL/GenBank/DDBJ databases">
        <title>The complete genome sequence of the rumen bacterium Butyrivibrio hungatei MB2003.</title>
        <authorList>
            <person name="Palevich N."/>
            <person name="Kelly W.J."/>
            <person name="Leahy S.C."/>
            <person name="Altermann E."/>
            <person name="Rakonjac J."/>
            <person name="Attwood G.T."/>
        </authorList>
    </citation>
    <scope>NUCLEOTIDE SEQUENCE [LARGE SCALE GENOMIC DNA]</scope>
    <source>
        <strain evidence="3">MB2003</strain>
    </source>
</reference>
<sequence>MNPNFCENTVNKNDSSYEQLIDLHQKNAKICIWGCGYIAKTTCKDVLDKLGIEPYCYSDNNPNLWGSEVLDGCLCVDYKSLLPQKDDVAWIVAVGVADCDEVEKQIRGMGFQYVFDLKEIMQDRRMLEKYFPFMKKKTVAYTCIVGDYDDLVLPEDDLLEYYDFFVISDKQPKENQGYKWISINDVVPKEITDPTRMNRFCKINAHMVFPQYDRSIYFDGNITLKKNLDSFFDKLTDLKIGVIGENGMGSLYREGARLMTQNRENTEMIYKQIEHYWKDGMPEEFGSWFCSILLREHNNLKCKEIMENWWEELCRWSRRDQISFPYVLWKNGYSKEDVLVLEEEFSRYFECDYWHWEKKHKIIRLA</sequence>
<dbReference type="InterPro" id="IPR029044">
    <property type="entry name" value="Nucleotide-diphossugar_trans"/>
</dbReference>
<organism evidence="2 3">
    <name type="scientific">Butyrivibrio hungatei</name>
    <dbReference type="NCBI Taxonomy" id="185008"/>
    <lineage>
        <taxon>Bacteria</taxon>
        <taxon>Bacillati</taxon>
        <taxon>Bacillota</taxon>
        <taxon>Clostridia</taxon>
        <taxon>Lachnospirales</taxon>
        <taxon>Lachnospiraceae</taxon>
        <taxon>Butyrivibrio</taxon>
    </lineage>
</organism>
<accession>A0A1D9P3X6</accession>
<dbReference type="Pfam" id="PF04765">
    <property type="entry name" value="TOD1_MUCI70"/>
    <property type="match status" value="1"/>
</dbReference>
<feature type="domain" description="TOD1/MUCI70 glycosyltransferase-like" evidence="1">
    <location>
        <begin position="189"/>
        <end position="332"/>
    </location>
</feature>
<evidence type="ECO:0000313" key="3">
    <source>
        <dbReference type="Proteomes" id="UP000179284"/>
    </source>
</evidence>
<dbReference type="GO" id="GO:0016740">
    <property type="term" value="F:transferase activity"/>
    <property type="evidence" value="ECO:0007669"/>
    <property type="project" value="UniProtKB-KW"/>
</dbReference>
<proteinExistence type="predicted"/>
<name>A0A1D9P3X6_9FIRM</name>
<protein>
    <submittedName>
        <fullName evidence="2">Glycosyl transferase</fullName>
    </submittedName>
</protein>
<keyword evidence="3" id="KW-1185">Reference proteome</keyword>
<evidence type="ECO:0000259" key="1">
    <source>
        <dbReference type="Pfam" id="PF04765"/>
    </source>
</evidence>
<dbReference type="Proteomes" id="UP000179284">
    <property type="component" value="Chromosome I"/>
</dbReference>
<dbReference type="AlphaFoldDB" id="A0A1D9P3X6"/>
<gene>
    <name evidence="2" type="ORF">bhn_I2283</name>
</gene>
<evidence type="ECO:0000313" key="2">
    <source>
        <dbReference type="EMBL" id="AOZ97316.1"/>
    </source>
</evidence>
<dbReference type="SUPFAM" id="SSF53448">
    <property type="entry name" value="Nucleotide-diphospho-sugar transferases"/>
    <property type="match status" value="1"/>
</dbReference>
<keyword evidence="2" id="KW-0808">Transferase</keyword>
<dbReference type="InterPro" id="IPR048354">
    <property type="entry name" value="TOD1_MUCI70_glycTrfase_dom"/>
</dbReference>
<dbReference type="EMBL" id="CP017831">
    <property type="protein sequence ID" value="AOZ97316.1"/>
    <property type="molecule type" value="Genomic_DNA"/>
</dbReference>
<dbReference type="KEGG" id="bhu:bhn_I2283"/>